<dbReference type="PANTHER" id="PTHR47534">
    <property type="entry name" value="YALI0E05731P"/>
    <property type="match status" value="1"/>
</dbReference>
<gene>
    <name evidence="2" type="ORF">AAF712_014186</name>
</gene>
<dbReference type="SUPFAM" id="SSF51735">
    <property type="entry name" value="NAD(P)-binding Rossmann-fold domains"/>
    <property type="match status" value="1"/>
</dbReference>
<dbReference type="InterPro" id="IPR036291">
    <property type="entry name" value="NAD(P)-bd_dom_sf"/>
</dbReference>
<keyword evidence="3" id="KW-1185">Reference proteome</keyword>
<dbReference type="InterPro" id="IPR052228">
    <property type="entry name" value="Sec_Metab_Biosynth_Oxidored"/>
</dbReference>
<evidence type="ECO:0000313" key="2">
    <source>
        <dbReference type="EMBL" id="KAL0059115.1"/>
    </source>
</evidence>
<evidence type="ECO:0000313" key="3">
    <source>
        <dbReference type="Proteomes" id="UP001437256"/>
    </source>
</evidence>
<dbReference type="PRINTS" id="PR00081">
    <property type="entry name" value="GDHRDH"/>
</dbReference>
<keyword evidence="1" id="KW-0560">Oxidoreductase</keyword>
<reference evidence="2 3" key="1">
    <citation type="submission" date="2024-05" db="EMBL/GenBank/DDBJ databases">
        <title>A draft genome resource for the thread blight pathogen Marasmius tenuissimus strain MS-2.</title>
        <authorList>
            <person name="Yulfo-Soto G.E."/>
            <person name="Baruah I.K."/>
            <person name="Amoako-Attah I."/>
            <person name="Bukari Y."/>
            <person name="Meinhardt L.W."/>
            <person name="Bailey B.A."/>
            <person name="Cohen S.P."/>
        </authorList>
    </citation>
    <scope>NUCLEOTIDE SEQUENCE [LARGE SCALE GENOMIC DNA]</scope>
    <source>
        <strain evidence="2 3">MS-2</strain>
    </source>
</reference>
<dbReference type="Gene3D" id="3.40.50.720">
    <property type="entry name" value="NAD(P)-binding Rossmann-like Domain"/>
    <property type="match status" value="1"/>
</dbReference>
<accession>A0ABR2ZBQ8</accession>
<protein>
    <recommendedName>
        <fullName evidence="4">NAD(P)-binding protein</fullName>
    </recommendedName>
</protein>
<name>A0ABR2ZBQ8_9AGAR</name>
<evidence type="ECO:0000256" key="1">
    <source>
        <dbReference type="ARBA" id="ARBA00023002"/>
    </source>
</evidence>
<sequence length="344" mass="37196">MPSLAHIKASNASFTLPSTTPVAVLVGGSGGIGAAVAEALARYANGNVHIIIVARNEEASRKVLQTCVGPLSSESSTPVIREFVECDYSLVESTRSAVQAVAGLLKDRASTGIIDYLVFSSNFVSLENKRNDTEEGHDYQLRVRYYHRFQMTCALAGLGLLGDGSRVLTILGAGKKGVKVEVKGEDFEFRESEVGSGKLGAVVSTVYTDIGFKVSRFFLVSSFRMLTSYGVKEFATRNPTIGVTHMHPGFVRTGLITNILDGIRKKAIVGPLLYFLANAVVAGVTIQPEESAEYMIYALFNGKGGDGTFYRRDRVGDDIKEVVNHEGVDPEKLYEHSLKVTEVA</sequence>
<proteinExistence type="predicted"/>
<dbReference type="InterPro" id="IPR002347">
    <property type="entry name" value="SDR_fam"/>
</dbReference>
<dbReference type="EMBL" id="JBBXMP010000249">
    <property type="protein sequence ID" value="KAL0059115.1"/>
    <property type="molecule type" value="Genomic_DNA"/>
</dbReference>
<evidence type="ECO:0008006" key="4">
    <source>
        <dbReference type="Google" id="ProtNLM"/>
    </source>
</evidence>
<organism evidence="2 3">
    <name type="scientific">Marasmius tenuissimus</name>
    <dbReference type="NCBI Taxonomy" id="585030"/>
    <lineage>
        <taxon>Eukaryota</taxon>
        <taxon>Fungi</taxon>
        <taxon>Dikarya</taxon>
        <taxon>Basidiomycota</taxon>
        <taxon>Agaricomycotina</taxon>
        <taxon>Agaricomycetes</taxon>
        <taxon>Agaricomycetidae</taxon>
        <taxon>Agaricales</taxon>
        <taxon>Marasmiineae</taxon>
        <taxon>Marasmiaceae</taxon>
        <taxon>Marasmius</taxon>
    </lineage>
</organism>
<dbReference type="PANTHER" id="PTHR47534:SF3">
    <property type="entry name" value="ALCOHOL DEHYDROGENASE-LIKE C-TERMINAL DOMAIN-CONTAINING PROTEIN"/>
    <property type="match status" value="1"/>
</dbReference>
<dbReference type="Proteomes" id="UP001437256">
    <property type="component" value="Unassembled WGS sequence"/>
</dbReference>
<comment type="caution">
    <text evidence="2">The sequence shown here is derived from an EMBL/GenBank/DDBJ whole genome shotgun (WGS) entry which is preliminary data.</text>
</comment>